<dbReference type="Pfam" id="PF00975">
    <property type="entry name" value="Thioesterase"/>
    <property type="match status" value="1"/>
</dbReference>
<dbReference type="InterPro" id="IPR020802">
    <property type="entry name" value="TesA-like"/>
</dbReference>
<dbReference type="PROSITE" id="PS50075">
    <property type="entry name" value="CARRIER"/>
    <property type="match status" value="2"/>
</dbReference>
<dbReference type="InterPro" id="IPR029058">
    <property type="entry name" value="AB_hydrolase_fold"/>
</dbReference>
<dbReference type="InterPro" id="IPR036736">
    <property type="entry name" value="ACP-like_sf"/>
</dbReference>
<dbReference type="GO" id="GO:0004467">
    <property type="term" value="F:long-chain fatty acid-CoA ligase activity"/>
    <property type="evidence" value="ECO:0007669"/>
    <property type="project" value="UniProtKB-EC"/>
</dbReference>
<dbReference type="Gene3D" id="3.30.559.30">
    <property type="entry name" value="Nonribosomal peptide synthetase, condensation domain"/>
    <property type="match status" value="3"/>
</dbReference>
<dbReference type="InterPro" id="IPR009081">
    <property type="entry name" value="PP-bd_ACP"/>
</dbReference>
<evidence type="ECO:0000256" key="3">
    <source>
        <dbReference type="ARBA" id="ARBA00022553"/>
    </source>
</evidence>
<dbReference type="InterPro" id="IPR023213">
    <property type="entry name" value="CAT-like_dom_sf"/>
</dbReference>
<dbReference type="SUPFAM" id="SSF52777">
    <property type="entry name" value="CoA-dependent acyltransferases"/>
    <property type="match status" value="6"/>
</dbReference>
<dbReference type="SUPFAM" id="SSF47336">
    <property type="entry name" value="ACP-like"/>
    <property type="match status" value="2"/>
</dbReference>
<dbReference type="Pfam" id="PF00501">
    <property type="entry name" value="AMP-binding"/>
    <property type="match status" value="1"/>
</dbReference>
<dbReference type="GO" id="GO:0005737">
    <property type="term" value="C:cytoplasm"/>
    <property type="evidence" value="ECO:0007669"/>
    <property type="project" value="TreeGrafter"/>
</dbReference>
<organism evidence="5">
    <name type="scientific">uncultured bacterium esnapd10</name>
    <dbReference type="NCBI Taxonomy" id="1366590"/>
    <lineage>
        <taxon>Bacteria</taxon>
        <taxon>environmental samples</taxon>
    </lineage>
</organism>
<keyword evidence="3" id="KW-0597">Phosphoprotein</keyword>
<dbReference type="EC" id="6.2.1.3" evidence="5"/>
<dbReference type="SMART" id="SM00824">
    <property type="entry name" value="PKS_TE"/>
    <property type="match status" value="1"/>
</dbReference>
<dbReference type="Pfam" id="PF00550">
    <property type="entry name" value="PP-binding"/>
    <property type="match status" value="2"/>
</dbReference>
<dbReference type="Gene3D" id="1.10.1200.10">
    <property type="entry name" value="ACP-like"/>
    <property type="match status" value="2"/>
</dbReference>
<dbReference type="Pfam" id="PF13193">
    <property type="entry name" value="AMP-binding_C"/>
    <property type="match status" value="1"/>
</dbReference>
<sequence>MTAALPLSEEQLGLLYVQRTEPDSARYHVPIAFELTGELDLPALERTLAALVRRHPVLTAIPDDITMSTNPARAIPLSLKEVPGLSGDEAVALLRAESVAPLGIDVTGMSRAVLVTVAPDRHYLMLVVHHVVLDGEAMGVLVADLWRHYAAERSGTSLSEEPASPEVYVVPEVDQEPLRDYWREVVADGCLVELPSDGEGSSGTADVSLEIDAGPVNAFARRNRVGVFSVLLAAYQRTLARYSRQERVAVAVPVSTRRDPRLDGVVGCFVNTVPVRSPSGADLLPADYVRASQAELARAIDHAALPFPRIAELAGSGEVFNCVFTYQSWYDREAFGDRVPGLRIRLLEEIHQPVVGDLTLEMFADGSRLRGRLRYATDRFAPETAAAFAAQLVSTVDAMVVADVPIGSLADVVVRQDDTEREFDRDADVDQLLRATAREFADRVALREGTREWTYRELDEHVGELAGGLRARGVQPGDTVGLWLPRSADQVLAVLAVLRAGAIFVPLDPAHPDHRLDDIARRARLALVIRQESERATPGGVAGVALTDLTGPPIEAVSRAGQPAYVLFTSGSTGVPKGVVVGHRAFVNHLAWSRRYFGVIPDDVMAFSGTLSFDVTLHQLFVPLVCGALLVVVPDGEQRDPDVMAETLRRNKVTLLHVVPALLRLLVDSPAFGRNTALRAVVSAGEALTNHLRRACQEVTEAKLYNAYGPTEATVYATVFDASTPSGRWTGQADVPIGDPLDNIRCHVLDERLRPVPPGAPGELCLAGDALADGYHDDPERTAEQFRVVELDGVTERIYRTGDLVRELPSGELSYLGRLDHQVKLNGFRVELGEVEAAMLAAPGVRDAVAVVRKHDDGHAQLVGYVTPSDVDTGVMRTVIAHRLPPYMVPTHLVALDEFPRLPSGKTDRKRLPAPDPVRVQLPVPRAQAGSASLETVRAAWTDVLGRAPSSDQEHFFTAGGDSILAMRLVSALRRKGLKLDVRELHRSPVLAELAATVGSGVEITPEPVDAPRWSPIQEWFFDTVRTDRHHWNQSVLLELTRPVDELVLNLAVQSLTLVHPELGDPKRVFDAVVITSAEERDRAIHEVQRSLDPDAGELVRARLLQNPVSGADLLLLVVHHLAVDGVSWRILLEDLDLAVASLEQGELPRLPEEGQSYRSWLAGLAADEATITYWRSVARRRQAVEVLTSTSTSVEGETSRTETVLDENITARLLTTDMPVHDVLTGLVALALARWRGCGTVTFDVETHGRQTATGDVSRTVGWFTALYPVVLGVDRTADPATHLAAVREELAAVPDGGVRFGLVRPELPKALVCFNYLGQIDSTAAGERFTVVDGAVPGERSPRAERTHTVELYGIVRDGRLRLGATWAPSENDGVDEHAVEALLAQLTQVIIKLTENREPEPVPLNPQQYGVLVDSLARRGTGRYVEQMSWVWHGPLNVERFTSAWRHTALRHAALRASFNWDGTPCLLVHPDVEPEVRVHQDIAWDDLLAADRARGFDLGEPALLRLALLPDGQAHRILLSFHHALLDGWSTALVLEDFYLHYLGHPRPMDPDEPDARTHAKWLAAQDTTDAEAFWSSRLCGLDPLTAPGVIGAGEPEQGIGRVEVRFSADELAKLRTIVSARAATENTVLQTVWAALLWRFADTKTDRAIGFGVTLSGRGIDLLGVERIPGLLMTTLPLTVEVRPDERVLDLVGRVREAALDTATFEWVSTGQVHDWSGRPGSVPLFESLLVVENYPSSLGEVGRLLAEAGIAVEQPTVTGAETAYPCTLLLHHDDKDVVLTVVHDRTVIGTDSAQRIAELWLEVLTRLERLDSLTVAELVDGLGELPVVVPRPPALSTTPAVTEWPEQPLTETVKQVWRQVLGVPDVEPSDHFFECGGHSLLAGRFLREIGERCGTVVRLDDLLAHPTAAAFAAALGGHTTTSRTPLVPLCPGLEPVLYLIHPPGGQVACYAEFARRYDGPEAVFGIRDPRVDVPGKPEPRSVRELAEDYLRLLLPRLTEAPIVLGGFSGGGVLAQELARLVQQETGRTPLVLLIDAAAPTGEITDTEADNSFLRQVQTHDRQRPAKGEGAAYLDELAAVADWMTGTGQGDPYALLATTLAAIERHEPEPYAGPVALFRAADTTFGGDADFAAAAEYYRRPGLGWEELCPELTVHITPGNHVSLLTGDNAHRLARAVSTTVRRFREGNKR</sequence>
<dbReference type="PROSITE" id="PS00455">
    <property type="entry name" value="AMP_BINDING"/>
    <property type="match status" value="1"/>
</dbReference>
<dbReference type="InterPro" id="IPR020845">
    <property type="entry name" value="AMP-binding_CS"/>
</dbReference>
<evidence type="ECO:0000256" key="1">
    <source>
        <dbReference type="ARBA" id="ARBA00001957"/>
    </source>
</evidence>
<dbReference type="InterPro" id="IPR006162">
    <property type="entry name" value="Ppantetheine_attach_site"/>
</dbReference>
<name>S5UB50_9BACT</name>
<dbReference type="GO" id="GO:0044550">
    <property type="term" value="P:secondary metabolite biosynthetic process"/>
    <property type="evidence" value="ECO:0007669"/>
    <property type="project" value="TreeGrafter"/>
</dbReference>
<proteinExistence type="predicted"/>
<protein>
    <submittedName>
        <fullName evidence="5">Long-chain-fatty-acid--CoA ligase</fullName>
        <ecNumber evidence="5">6.2.1.3</ecNumber>
    </submittedName>
</protein>
<evidence type="ECO:0000313" key="5">
    <source>
        <dbReference type="EMBL" id="AGS49589.1"/>
    </source>
</evidence>
<dbReference type="Gene3D" id="3.40.50.1820">
    <property type="entry name" value="alpha/beta hydrolase"/>
    <property type="match status" value="1"/>
</dbReference>
<dbReference type="InterPro" id="IPR045851">
    <property type="entry name" value="AMP-bd_C_sf"/>
</dbReference>
<dbReference type="InterPro" id="IPR001031">
    <property type="entry name" value="Thioesterase"/>
</dbReference>
<dbReference type="InterPro" id="IPR000873">
    <property type="entry name" value="AMP-dep_synth/lig_dom"/>
</dbReference>
<dbReference type="Gene3D" id="3.40.50.12780">
    <property type="entry name" value="N-terminal domain of ligase-like"/>
    <property type="match status" value="1"/>
</dbReference>
<dbReference type="SUPFAM" id="SSF56801">
    <property type="entry name" value="Acetyl-CoA synthetase-like"/>
    <property type="match status" value="1"/>
</dbReference>
<keyword evidence="5" id="KW-0436">Ligase</keyword>
<accession>S5UB50</accession>
<dbReference type="InterPro" id="IPR025110">
    <property type="entry name" value="AMP-bd_C"/>
</dbReference>
<keyword evidence="2" id="KW-0596">Phosphopantetheine</keyword>
<dbReference type="PANTHER" id="PTHR45527:SF1">
    <property type="entry name" value="FATTY ACID SYNTHASE"/>
    <property type="match status" value="1"/>
</dbReference>
<reference evidence="5" key="1">
    <citation type="journal article" date="2013" name="Proc. Natl. Acad. Sci. U.S.A.">
        <title>Mapping gene clusters within arrayed metagenomic libraries to expand the structural diversity of biomedically relevant natural products.</title>
        <authorList>
            <person name="Owen J.G."/>
            <person name="Reddy B.V."/>
            <person name="Ternei M.A."/>
            <person name="Charlop-Powers Z."/>
            <person name="Calle P.Y."/>
            <person name="Kim J.H."/>
            <person name="Brady S.F."/>
        </authorList>
    </citation>
    <scope>NUCLEOTIDE SEQUENCE</scope>
</reference>
<dbReference type="InterPro" id="IPR020806">
    <property type="entry name" value="PKS_PP-bd"/>
</dbReference>
<dbReference type="NCBIfam" id="TIGR01733">
    <property type="entry name" value="AA-adenyl-dom"/>
    <property type="match status" value="1"/>
</dbReference>
<dbReference type="PANTHER" id="PTHR45527">
    <property type="entry name" value="NONRIBOSOMAL PEPTIDE SYNTHETASE"/>
    <property type="match status" value="1"/>
</dbReference>
<dbReference type="CDD" id="cd05930">
    <property type="entry name" value="A_NRPS"/>
    <property type="match status" value="1"/>
</dbReference>
<dbReference type="Pfam" id="PF00668">
    <property type="entry name" value="Condensation"/>
    <property type="match status" value="3"/>
</dbReference>
<dbReference type="InterPro" id="IPR042099">
    <property type="entry name" value="ANL_N_sf"/>
</dbReference>
<dbReference type="PROSITE" id="PS00012">
    <property type="entry name" value="PHOSPHOPANTETHEINE"/>
    <property type="match status" value="1"/>
</dbReference>
<dbReference type="InterPro" id="IPR001242">
    <property type="entry name" value="Condensation_dom"/>
</dbReference>
<evidence type="ECO:0000259" key="4">
    <source>
        <dbReference type="PROSITE" id="PS50075"/>
    </source>
</evidence>
<dbReference type="GO" id="GO:0031177">
    <property type="term" value="F:phosphopantetheine binding"/>
    <property type="evidence" value="ECO:0007669"/>
    <property type="project" value="InterPro"/>
</dbReference>
<comment type="cofactor">
    <cofactor evidence="1">
        <name>pantetheine 4'-phosphate</name>
        <dbReference type="ChEBI" id="CHEBI:47942"/>
    </cofactor>
</comment>
<dbReference type="Gene3D" id="3.30.300.30">
    <property type="match status" value="1"/>
</dbReference>
<dbReference type="Gene3D" id="3.30.559.10">
    <property type="entry name" value="Chloramphenicol acetyltransferase-like domain"/>
    <property type="match status" value="3"/>
</dbReference>
<dbReference type="InterPro" id="IPR010071">
    <property type="entry name" value="AA_adenyl_dom"/>
</dbReference>
<dbReference type="SUPFAM" id="SSF53474">
    <property type="entry name" value="alpha/beta-Hydrolases"/>
    <property type="match status" value="1"/>
</dbReference>
<dbReference type="EMBL" id="KF264549">
    <property type="protein sequence ID" value="AGS49589.1"/>
    <property type="molecule type" value="Genomic_DNA"/>
</dbReference>
<dbReference type="GO" id="GO:0043041">
    <property type="term" value="P:amino acid activation for nonribosomal peptide biosynthetic process"/>
    <property type="evidence" value="ECO:0007669"/>
    <property type="project" value="TreeGrafter"/>
</dbReference>
<dbReference type="SMART" id="SM00823">
    <property type="entry name" value="PKS_PP"/>
    <property type="match status" value="2"/>
</dbReference>
<feature type="domain" description="Carrier" evidence="4">
    <location>
        <begin position="1850"/>
        <end position="1925"/>
    </location>
</feature>
<evidence type="ECO:0000256" key="2">
    <source>
        <dbReference type="ARBA" id="ARBA00022450"/>
    </source>
</evidence>
<feature type="domain" description="Carrier" evidence="4">
    <location>
        <begin position="928"/>
        <end position="1002"/>
    </location>
</feature>